<keyword evidence="1" id="KW-1133">Transmembrane helix</keyword>
<dbReference type="RefSeq" id="WP_037164167.1">
    <property type="nucleotide sequence ID" value="NZ_JOKI01000006.1"/>
</dbReference>
<gene>
    <name evidence="2" type="ORF">GV68_12195</name>
</gene>
<dbReference type="Proteomes" id="UP000052167">
    <property type="component" value="Unassembled WGS sequence"/>
</dbReference>
<comment type="caution">
    <text evidence="2">The sequence shown here is derived from an EMBL/GenBank/DDBJ whole genome shotgun (WGS) entry which is preliminary data.</text>
</comment>
<accession>A0A922T762</accession>
<dbReference type="AlphaFoldDB" id="A0A922T762"/>
<evidence type="ECO:0000313" key="3">
    <source>
        <dbReference type="Proteomes" id="UP000052167"/>
    </source>
</evidence>
<evidence type="ECO:0000256" key="1">
    <source>
        <dbReference type="SAM" id="Phobius"/>
    </source>
</evidence>
<organism evidence="2 3">
    <name type="scientific">Pseudorhizobium pelagicum</name>
    <dbReference type="NCBI Taxonomy" id="1509405"/>
    <lineage>
        <taxon>Bacteria</taxon>
        <taxon>Pseudomonadati</taxon>
        <taxon>Pseudomonadota</taxon>
        <taxon>Alphaproteobacteria</taxon>
        <taxon>Hyphomicrobiales</taxon>
        <taxon>Rhizobiaceae</taxon>
        <taxon>Rhizobium/Agrobacterium group</taxon>
        <taxon>Pseudorhizobium</taxon>
    </lineage>
</organism>
<keyword evidence="1" id="KW-0812">Transmembrane</keyword>
<keyword evidence="3" id="KW-1185">Reference proteome</keyword>
<name>A0A922T762_9HYPH</name>
<protein>
    <submittedName>
        <fullName evidence="2">Uncharacterized protein</fullName>
    </submittedName>
</protein>
<proteinExistence type="predicted"/>
<reference evidence="2 3" key="1">
    <citation type="submission" date="2014-06" db="EMBL/GenBank/DDBJ databases">
        <title>Rhizobium pelagicum/R2-400B4.</title>
        <authorList>
            <person name="Kimes N.E."/>
            <person name="Lopez-Perez M."/>
        </authorList>
    </citation>
    <scope>NUCLEOTIDE SEQUENCE [LARGE SCALE GENOMIC DNA]</scope>
    <source>
        <strain evidence="2 3">R2-400B4</strain>
    </source>
</reference>
<sequence>MTWTHFFITTVIATLLLAPEIKRLYAKNLASAVVAGGLDVLIVSIWLFLLLGGVFRFWGRFYDIEVVHLLANVIIPPAVFGLVRRRYTTTLSLYPALGAFLLLNTGFVFFGLMLAYS</sequence>
<feature type="transmembrane region" description="Helical" evidence="1">
    <location>
        <begin position="96"/>
        <end position="116"/>
    </location>
</feature>
<evidence type="ECO:0000313" key="2">
    <source>
        <dbReference type="EMBL" id="KEQ04747.1"/>
    </source>
</evidence>
<dbReference type="EMBL" id="JOKJ01000023">
    <property type="protein sequence ID" value="KEQ04747.1"/>
    <property type="molecule type" value="Genomic_DNA"/>
</dbReference>
<feature type="transmembrane region" description="Helical" evidence="1">
    <location>
        <begin position="36"/>
        <end position="59"/>
    </location>
</feature>
<keyword evidence="1" id="KW-0472">Membrane</keyword>
<feature type="transmembrane region" description="Helical" evidence="1">
    <location>
        <begin position="66"/>
        <end position="84"/>
    </location>
</feature>